<feature type="signal peptide" evidence="2">
    <location>
        <begin position="1"/>
        <end position="16"/>
    </location>
</feature>
<feature type="compositionally biased region" description="Low complexity" evidence="1">
    <location>
        <begin position="542"/>
        <end position="552"/>
    </location>
</feature>
<accession>A0A284QTH7</accession>
<evidence type="ECO:0000313" key="4">
    <source>
        <dbReference type="EMBL" id="SJK99701.1"/>
    </source>
</evidence>
<evidence type="ECO:0000256" key="2">
    <source>
        <dbReference type="SAM" id="SignalP"/>
    </source>
</evidence>
<dbReference type="STRING" id="47428.A0A284QTH7"/>
<dbReference type="PANTHER" id="PTHR43662:SF3">
    <property type="entry name" value="DOMAIN PROTEIN, PUTATIVE (AFU_ORTHOLOGUE AFUA_6G11970)-RELATED"/>
    <property type="match status" value="1"/>
</dbReference>
<dbReference type="EMBL" id="FUEG01000002">
    <property type="protein sequence ID" value="SJK99701.1"/>
    <property type="molecule type" value="Genomic_DNA"/>
</dbReference>
<gene>
    <name evidence="4" type="ORF">ARMOST_03012</name>
</gene>
<dbReference type="PANTHER" id="PTHR43662">
    <property type="match status" value="1"/>
</dbReference>
<dbReference type="AlphaFoldDB" id="A0A284QTH7"/>
<feature type="compositionally biased region" description="Basic and acidic residues" evidence="1">
    <location>
        <begin position="553"/>
        <end position="566"/>
    </location>
</feature>
<feature type="compositionally biased region" description="Low complexity" evidence="1">
    <location>
        <begin position="455"/>
        <end position="531"/>
    </location>
</feature>
<organism evidence="4 5">
    <name type="scientific">Armillaria ostoyae</name>
    <name type="common">Armillaria root rot fungus</name>
    <dbReference type="NCBI Taxonomy" id="47428"/>
    <lineage>
        <taxon>Eukaryota</taxon>
        <taxon>Fungi</taxon>
        <taxon>Dikarya</taxon>
        <taxon>Basidiomycota</taxon>
        <taxon>Agaricomycotina</taxon>
        <taxon>Agaricomycetes</taxon>
        <taxon>Agaricomycetidae</taxon>
        <taxon>Agaricales</taxon>
        <taxon>Marasmiineae</taxon>
        <taxon>Physalacriaceae</taxon>
        <taxon>Armillaria</taxon>
    </lineage>
</organism>
<sequence length="583" mass="61821">MKSLFFLATLSSTVNAYWLMSVGTLTPEPQRVDPILSPGAVSSHAHYDALSLIGIVRLSLDRGLFTMWEYQIPRRSLLVLPRNSLINYWAEATLGRLRTLLLYAQVNVPPPPSQKTSPVIGILTCISSTEYIFCVAAFANVTISDGPTVPSAPLLAATLFVHYLFDDDAAAENVTAFPDDFRMITGNPTLRTYNSSSYAQQAVTFLCLDFTGTTTKFNSIPPQACASGIRAQINFPSCWDGVNTDSTDHKSHVAFLSGGPDSGTCEDPNFPVRLPRIFLEVYWASGDFDQYRDQAKNSTQPFVYSFGDPTGYGYHADFINGWDDGALQKAVDNCHCDEYGSPTCCAAQGIFTYQEGKQCYITDIVDEKTSGLLTKLPGNNPVQPAGIQATVYSDDDVPGFLEPVYVYTGSSPTATATATEGGSTAAGSTGSSSASSASSTFTSVGNVGAVIQTTASASSTDSPSSTEVSSTDLAASTESAASSTDLASSTELSASPVSASTSVVSSSVVPVSTSVASPASSSSSSSSASSGDHAHHTHHHAAAASSSSSSGSCKRESRRDDIDHSSRFRRTHRRHMDYDAYTF</sequence>
<proteinExistence type="predicted"/>
<dbReference type="OrthoDB" id="74764at2759"/>
<feature type="chain" id="PRO_5012379849" description="DUF1996 domain-containing protein" evidence="2">
    <location>
        <begin position="17"/>
        <end position="583"/>
    </location>
</feature>
<keyword evidence="2" id="KW-0732">Signal</keyword>
<reference evidence="5" key="1">
    <citation type="journal article" date="2017" name="Nat. Ecol. Evol.">
        <title>Genome expansion and lineage-specific genetic innovations in the forest pathogenic fungi Armillaria.</title>
        <authorList>
            <person name="Sipos G."/>
            <person name="Prasanna A.N."/>
            <person name="Walter M.C."/>
            <person name="O'Connor E."/>
            <person name="Balint B."/>
            <person name="Krizsan K."/>
            <person name="Kiss B."/>
            <person name="Hess J."/>
            <person name="Varga T."/>
            <person name="Slot J."/>
            <person name="Riley R."/>
            <person name="Boka B."/>
            <person name="Rigling D."/>
            <person name="Barry K."/>
            <person name="Lee J."/>
            <person name="Mihaltcheva S."/>
            <person name="LaButti K."/>
            <person name="Lipzen A."/>
            <person name="Waldron R."/>
            <person name="Moloney N.M."/>
            <person name="Sperisen C."/>
            <person name="Kredics L."/>
            <person name="Vagvoelgyi C."/>
            <person name="Patrignani A."/>
            <person name="Fitzpatrick D."/>
            <person name="Nagy I."/>
            <person name="Doyle S."/>
            <person name="Anderson J.B."/>
            <person name="Grigoriev I.V."/>
            <person name="Gueldener U."/>
            <person name="Muensterkoetter M."/>
            <person name="Nagy L.G."/>
        </authorList>
    </citation>
    <scope>NUCLEOTIDE SEQUENCE [LARGE SCALE GENOMIC DNA]</scope>
    <source>
        <strain evidence="5">C18/9</strain>
    </source>
</reference>
<keyword evidence="5" id="KW-1185">Reference proteome</keyword>
<feature type="region of interest" description="Disordered" evidence="1">
    <location>
        <begin position="416"/>
        <end position="437"/>
    </location>
</feature>
<evidence type="ECO:0000259" key="3">
    <source>
        <dbReference type="Pfam" id="PF09362"/>
    </source>
</evidence>
<name>A0A284QTH7_ARMOS</name>
<dbReference type="Proteomes" id="UP000219338">
    <property type="component" value="Unassembled WGS sequence"/>
</dbReference>
<evidence type="ECO:0000256" key="1">
    <source>
        <dbReference type="SAM" id="MobiDB-lite"/>
    </source>
</evidence>
<dbReference type="OMA" id="GVRWGCH"/>
<evidence type="ECO:0000313" key="5">
    <source>
        <dbReference type="Proteomes" id="UP000219338"/>
    </source>
</evidence>
<protein>
    <recommendedName>
        <fullName evidence="3">DUF1996 domain-containing protein</fullName>
    </recommendedName>
</protein>
<feature type="domain" description="DUF1996" evidence="3">
    <location>
        <begin position="159"/>
        <end position="322"/>
    </location>
</feature>
<dbReference type="InterPro" id="IPR018535">
    <property type="entry name" value="DUF1996"/>
</dbReference>
<feature type="region of interest" description="Disordered" evidence="1">
    <location>
        <begin position="455"/>
        <end position="567"/>
    </location>
</feature>
<dbReference type="Pfam" id="PF09362">
    <property type="entry name" value="DUF1996"/>
    <property type="match status" value="1"/>
</dbReference>